<accession>A0A166LPG8</accession>
<keyword evidence="2" id="KW-0689">Ribosomal protein</keyword>
<name>A0A166LPG8_9AGAM</name>
<dbReference type="InterPro" id="IPR001377">
    <property type="entry name" value="Ribosomal_eS6"/>
</dbReference>
<keyword evidence="3" id="KW-0687">Ribonucleoprotein</keyword>
<organism evidence="4 5">
    <name type="scientific">Athelia psychrophila</name>
    <dbReference type="NCBI Taxonomy" id="1759441"/>
    <lineage>
        <taxon>Eukaryota</taxon>
        <taxon>Fungi</taxon>
        <taxon>Dikarya</taxon>
        <taxon>Basidiomycota</taxon>
        <taxon>Agaricomycotina</taxon>
        <taxon>Agaricomycetes</taxon>
        <taxon>Agaricomycetidae</taxon>
        <taxon>Atheliales</taxon>
        <taxon>Atheliaceae</taxon>
        <taxon>Athelia</taxon>
    </lineage>
</organism>
<keyword evidence="5" id="KW-1185">Reference proteome</keyword>
<protein>
    <submittedName>
        <fullName evidence="4">Uncharacterized protein</fullName>
    </submittedName>
</protein>
<dbReference type="Gene3D" id="1.20.5.2650">
    <property type="match status" value="1"/>
</dbReference>
<dbReference type="GO" id="GO:1990904">
    <property type="term" value="C:ribonucleoprotein complex"/>
    <property type="evidence" value="ECO:0007669"/>
    <property type="project" value="UniProtKB-KW"/>
</dbReference>
<dbReference type="InterPro" id="IPR036812">
    <property type="entry name" value="NAD(P)_OxRdtase_dom_sf"/>
</dbReference>
<sequence length="296" mass="33016">MKRAALLPYRVKLLCDGHFCYRLRRTNDPGRKSVRGCTVDTVIGIVKQGATDVPGLMNNILHQGLGPKPATKIRRNVVRREVTSAKKTDAKPYTKAPEIQTLVTPIRLHRRGHLQRIEHQKKQQTEYDVIIAKRMSEKTARVAAVKAAQTWKGMEALVKQGKEKFLEEILPTAEITLTVNQLELHLYTPMLNLLAYLKSEAIVDTATAITRKHRLQTSDVPTCSPLIYDVVVLPKLMTPARIASNCVGIVAAVKRLAEEDLQTLDGATMGEKQKRLTVPDCGIDFGFKHRPGSATQ</sequence>
<dbReference type="GO" id="GO:0006412">
    <property type="term" value="P:translation"/>
    <property type="evidence" value="ECO:0007669"/>
    <property type="project" value="InterPro"/>
</dbReference>
<dbReference type="AlphaFoldDB" id="A0A166LPG8"/>
<evidence type="ECO:0000313" key="4">
    <source>
        <dbReference type="EMBL" id="KZP23182.1"/>
    </source>
</evidence>
<dbReference type="GO" id="GO:0003735">
    <property type="term" value="F:structural constituent of ribosome"/>
    <property type="evidence" value="ECO:0007669"/>
    <property type="project" value="InterPro"/>
</dbReference>
<dbReference type="SUPFAM" id="SSF51430">
    <property type="entry name" value="NAD(P)-linked oxidoreductase"/>
    <property type="match status" value="1"/>
</dbReference>
<proteinExistence type="inferred from homology"/>
<dbReference type="Proteomes" id="UP000076532">
    <property type="component" value="Unassembled WGS sequence"/>
</dbReference>
<evidence type="ECO:0000256" key="3">
    <source>
        <dbReference type="ARBA" id="ARBA00023274"/>
    </source>
</evidence>
<gene>
    <name evidence="4" type="ORF">FIBSPDRAFT_889818</name>
</gene>
<dbReference type="EMBL" id="KV417534">
    <property type="protein sequence ID" value="KZP23182.1"/>
    <property type="molecule type" value="Genomic_DNA"/>
</dbReference>
<evidence type="ECO:0000313" key="5">
    <source>
        <dbReference type="Proteomes" id="UP000076532"/>
    </source>
</evidence>
<comment type="similarity">
    <text evidence="1">Belongs to the eukaryotic ribosomal protein eS6 family.</text>
</comment>
<dbReference type="GO" id="GO:0005840">
    <property type="term" value="C:ribosome"/>
    <property type="evidence" value="ECO:0007669"/>
    <property type="project" value="UniProtKB-KW"/>
</dbReference>
<evidence type="ECO:0000256" key="2">
    <source>
        <dbReference type="ARBA" id="ARBA00022980"/>
    </source>
</evidence>
<dbReference type="PANTHER" id="PTHR11502">
    <property type="entry name" value="40S RIBOSOMAL PROTEIN S6"/>
    <property type="match status" value="1"/>
</dbReference>
<dbReference type="STRING" id="436010.A0A166LPG8"/>
<reference evidence="4 5" key="1">
    <citation type="journal article" date="2016" name="Mol. Biol. Evol.">
        <title>Comparative Genomics of Early-Diverging Mushroom-Forming Fungi Provides Insights into the Origins of Lignocellulose Decay Capabilities.</title>
        <authorList>
            <person name="Nagy L.G."/>
            <person name="Riley R."/>
            <person name="Tritt A."/>
            <person name="Adam C."/>
            <person name="Daum C."/>
            <person name="Floudas D."/>
            <person name="Sun H."/>
            <person name="Yadav J.S."/>
            <person name="Pangilinan J."/>
            <person name="Larsson K.H."/>
            <person name="Matsuura K."/>
            <person name="Barry K."/>
            <person name="Labutti K."/>
            <person name="Kuo R."/>
            <person name="Ohm R.A."/>
            <person name="Bhattacharya S.S."/>
            <person name="Shirouzu T."/>
            <person name="Yoshinaga Y."/>
            <person name="Martin F.M."/>
            <person name="Grigoriev I.V."/>
            <person name="Hibbett D.S."/>
        </authorList>
    </citation>
    <scope>NUCLEOTIDE SEQUENCE [LARGE SCALE GENOMIC DNA]</scope>
    <source>
        <strain evidence="4 5">CBS 109695</strain>
    </source>
</reference>
<evidence type="ECO:0000256" key="1">
    <source>
        <dbReference type="ARBA" id="ARBA00009312"/>
    </source>
</evidence>